<dbReference type="RefSeq" id="WP_206959664.1">
    <property type="nucleotide sequence ID" value="NZ_BAAAJJ010000002.1"/>
</dbReference>
<dbReference type="AlphaFoldDB" id="A0A939F1A2"/>
<dbReference type="Proteomes" id="UP000664167">
    <property type="component" value="Unassembled WGS sequence"/>
</dbReference>
<protein>
    <submittedName>
        <fullName evidence="2">Helix-turn-helix domain-containing protein</fullName>
    </submittedName>
</protein>
<dbReference type="InterPro" id="IPR043917">
    <property type="entry name" value="DUF5753"/>
</dbReference>
<dbReference type="InterPro" id="IPR010982">
    <property type="entry name" value="Lambda_DNA-bd_dom_sf"/>
</dbReference>
<dbReference type="EMBL" id="JAFLRJ010000017">
    <property type="protein sequence ID" value="MBO0510666.1"/>
    <property type="molecule type" value="Genomic_DNA"/>
</dbReference>
<dbReference type="SMART" id="SM00530">
    <property type="entry name" value="HTH_XRE"/>
    <property type="match status" value="1"/>
</dbReference>
<dbReference type="InterPro" id="IPR001387">
    <property type="entry name" value="Cro/C1-type_HTH"/>
</dbReference>
<evidence type="ECO:0000313" key="2">
    <source>
        <dbReference type="EMBL" id="MBO0510666.1"/>
    </source>
</evidence>
<organism evidence="2 3">
    <name type="scientific">Streptomyces beijiangensis</name>
    <dbReference type="NCBI Taxonomy" id="163361"/>
    <lineage>
        <taxon>Bacteria</taxon>
        <taxon>Bacillati</taxon>
        <taxon>Actinomycetota</taxon>
        <taxon>Actinomycetes</taxon>
        <taxon>Kitasatosporales</taxon>
        <taxon>Streptomycetaceae</taxon>
        <taxon>Streptomyces</taxon>
    </lineage>
</organism>
<dbReference type="CDD" id="cd00093">
    <property type="entry name" value="HTH_XRE"/>
    <property type="match status" value="1"/>
</dbReference>
<dbReference type="SUPFAM" id="SSF47413">
    <property type="entry name" value="lambda repressor-like DNA-binding domains"/>
    <property type="match status" value="1"/>
</dbReference>
<name>A0A939F1A2_9ACTN</name>
<dbReference type="Pfam" id="PF13560">
    <property type="entry name" value="HTH_31"/>
    <property type="match status" value="1"/>
</dbReference>
<feature type="domain" description="HTH cro/C1-type" evidence="1">
    <location>
        <begin position="19"/>
        <end position="74"/>
    </location>
</feature>
<gene>
    <name evidence="2" type="ORF">J0695_02400</name>
</gene>
<comment type="caution">
    <text evidence="2">The sequence shown here is derived from an EMBL/GenBank/DDBJ whole genome shotgun (WGS) entry which is preliminary data.</text>
</comment>
<reference evidence="2" key="1">
    <citation type="submission" date="2021-03" db="EMBL/GenBank/DDBJ databases">
        <title>Streptomyces poriferae sp. nov., a novel marine sponge-derived Actinobacteria species with anti-MRSA activity.</title>
        <authorList>
            <person name="Sandoval-Powers M."/>
            <person name="Kralova S."/>
            <person name="Nguyen G.-S."/>
            <person name="Fawwal D."/>
            <person name="Degnes K."/>
            <person name="Klinkenberg G."/>
            <person name="Sletta H."/>
            <person name="Wentzel A."/>
            <person name="Liles M.R."/>
        </authorList>
    </citation>
    <scope>NUCLEOTIDE SEQUENCE</scope>
    <source>
        <strain evidence="2">DSM 41794</strain>
    </source>
</reference>
<dbReference type="Pfam" id="PF19054">
    <property type="entry name" value="DUF5753"/>
    <property type="match status" value="1"/>
</dbReference>
<accession>A0A939F1A2</accession>
<evidence type="ECO:0000313" key="3">
    <source>
        <dbReference type="Proteomes" id="UP000664167"/>
    </source>
</evidence>
<sequence>MPVSPSSSAQAARALVAQRLSELRSDAGLTGGELAVRCGWTHSKTSRIENARTPPSPEDIRRWCRACEAEGQAQDVIAQSHHAETQYVEWQRTVRSGLRRLQDSYVEMFQSTNLFRVYSPTLVPGLLQTEGYARAVLSANARLLGIPDDAEEAAEARLERSKVIHQPGHRFVLLMEESVLHYRLGKADAMAAQLGCLLTAGALPAVSLGIIPRSETERTLWPQELFHVYDDMLVSVELMSARVRITQPSEVALYLKAFEQLRSMAVYGREARALIVGAIDALG</sequence>
<dbReference type="Gene3D" id="1.10.260.40">
    <property type="entry name" value="lambda repressor-like DNA-binding domains"/>
    <property type="match status" value="1"/>
</dbReference>
<keyword evidence="3" id="KW-1185">Reference proteome</keyword>
<proteinExistence type="predicted"/>
<dbReference type="GO" id="GO:0003677">
    <property type="term" value="F:DNA binding"/>
    <property type="evidence" value="ECO:0007669"/>
    <property type="project" value="InterPro"/>
</dbReference>
<evidence type="ECO:0000259" key="1">
    <source>
        <dbReference type="SMART" id="SM00530"/>
    </source>
</evidence>